<dbReference type="EMBL" id="JAAARO010000011">
    <property type="protein sequence ID" value="KAF5740463.1"/>
    <property type="molecule type" value="Genomic_DNA"/>
</dbReference>
<sequence>MEVLRPIKSSYCLLVFVIIICLLWYCSHNPDSGFYSIRILKTTQPVQDSNNLVQVLRRATMQDRTVILTIVDKSWASPGSILDLFLESLHIGHGTTYLLNHLVIVALDTQAFQYCKSIHPHCFHFDKIKPFKRLDRQTFDRVRNDVVHGVIKLAYNVIFTEADVMWLRNPIPNFIPNHQMTIACHPDMTTKMVLEDGGYFFMKSDDISMEFFPTLNMVRVLYTNLQNLSLCQAIVEEKPPGASITFIDREYYGGFCAATKDMSRVCTIRANCCDSVESKIHDLKLVLDDWRNFTAGPERTNSLFRAPDKCKT</sequence>
<comment type="caution">
    <text evidence="3">The sequence shown here is derived from an EMBL/GenBank/DDBJ whole genome shotgun (WGS) entry which is preliminary data.</text>
</comment>
<proteinExistence type="predicted"/>
<keyword evidence="4" id="KW-1185">Reference proteome</keyword>
<dbReference type="OrthoDB" id="540503at2759"/>
<keyword evidence="1" id="KW-0472">Membrane</keyword>
<protein>
    <recommendedName>
        <fullName evidence="2">Nucleotide-diphospho-sugar transferase domain-containing protein</fullName>
    </recommendedName>
</protein>
<reference evidence="3 4" key="1">
    <citation type="journal article" date="2020" name="Nat. Commun.">
        <title>Genome of Tripterygium wilfordii and identification of cytochrome P450 involved in triptolide biosynthesis.</title>
        <authorList>
            <person name="Tu L."/>
            <person name="Su P."/>
            <person name="Zhang Z."/>
            <person name="Gao L."/>
            <person name="Wang J."/>
            <person name="Hu T."/>
            <person name="Zhou J."/>
            <person name="Zhang Y."/>
            <person name="Zhao Y."/>
            <person name="Liu Y."/>
            <person name="Song Y."/>
            <person name="Tong Y."/>
            <person name="Lu Y."/>
            <person name="Yang J."/>
            <person name="Xu C."/>
            <person name="Jia M."/>
            <person name="Peters R.J."/>
            <person name="Huang L."/>
            <person name="Gao W."/>
        </authorList>
    </citation>
    <scope>NUCLEOTIDE SEQUENCE [LARGE SCALE GENOMIC DNA]</scope>
    <source>
        <strain evidence="4">cv. XIE 37</strain>
        <tissue evidence="3">Leaf</tissue>
    </source>
</reference>
<dbReference type="PANTHER" id="PTHR46038:SF37">
    <property type="entry name" value="GLYCOSYLTRANSFERASE"/>
    <property type="match status" value="1"/>
</dbReference>
<keyword evidence="1" id="KW-1133">Transmembrane helix</keyword>
<accession>A0A7J7D2C1</accession>
<gene>
    <name evidence="3" type="ORF">HS088_TW11G00532</name>
</gene>
<dbReference type="Proteomes" id="UP000593562">
    <property type="component" value="Unassembled WGS sequence"/>
</dbReference>
<feature type="domain" description="Nucleotide-diphospho-sugar transferase" evidence="2">
    <location>
        <begin position="98"/>
        <end position="283"/>
    </location>
</feature>
<evidence type="ECO:0000256" key="1">
    <source>
        <dbReference type="SAM" id="Phobius"/>
    </source>
</evidence>
<dbReference type="InterPro" id="IPR044821">
    <property type="entry name" value="At1g28695/At4g15970-like"/>
</dbReference>
<dbReference type="InterPro" id="IPR005069">
    <property type="entry name" value="Nucl-diP-sugar_transferase"/>
</dbReference>
<dbReference type="PANTHER" id="PTHR46038">
    <property type="entry name" value="EXPRESSED PROTEIN-RELATED"/>
    <property type="match status" value="1"/>
</dbReference>
<evidence type="ECO:0000313" key="3">
    <source>
        <dbReference type="EMBL" id="KAF5740463.1"/>
    </source>
</evidence>
<feature type="transmembrane region" description="Helical" evidence="1">
    <location>
        <begin position="7"/>
        <end position="25"/>
    </location>
</feature>
<organism evidence="3 4">
    <name type="scientific">Tripterygium wilfordii</name>
    <name type="common">Thunder God vine</name>
    <dbReference type="NCBI Taxonomy" id="458696"/>
    <lineage>
        <taxon>Eukaryota</taxon>
        <taxon>Viridiplantae</taxon>
        <taxon>Streptophyta</taxon>
        <taxon>Embryophyta</taxon>
        <taxon>Tracheophyta</taxon>
        <taxon>Spermatophyta</taxon>
        <taxon>Magnoliopsida</taxon>
        <taxon>eudicotyledons</taxon>
        <taxon>Gunneridae</taxon>
        <taxon>Pentapetalae</taxon>
        <taxon>rosids</taxon>
        <taxon>fabids</taxon>
        <taxon>Celastrales</taxon>
        <taxon>Celastraceae</taxon>
        <taxon>Tripterygium</taxon>
    </lineage>
</organism>
<evidence type="ECO:0000313" key="4">
    <source>
        <dbReference type="Proteomes" id="UP000593562"/>
    </source>
</evidence>
<dbReference type="AlphaFoldDB" id="A0A7J7D2C1"/>
<dbReference type="InParanoid" id="A0A7J7D2C1"/>
<evidence type="ECO:0000259" key="2">
    <source>
        <dbReference type="Pfam" id="PF03407"/>
    </source>
</evidence>
<keyword evidence="1" id="KW-0812">Transmembrane</keyword>
<dbReference type="Pfam" id="PF03407">
    <property type="entry name" value="Nucleotid_trans"/>
    <property type="match status" value="1"/>
</dbReference>
<name>A0A7J7D2C1_TRIWF</name>